<gene>
    <name evidence="3" type="ORF">KTT_17890</name>
</gene>
<evidence type="ECO:0000256" key="1">
    <source>
        <dbReference type="SAM" id="MobiDB-lite"/>
    </source>
</evidence>
<evidence type="ECO:0000313" key="3">
    <source>
        <dbReference type="EMBL" id="GCE11930.1"/>
    </source>
</evidence>
<dbReference type="Proteomes" id="UP000287352">
    <property type="component" value="Unassembled WGS sequence"/>
</dbReference>
<sequence length="151" mass="17428">MPNRYEREIEEILRNLEEPNSRPAPGQKYTERATRKPNPGVRPPHTFLTWVTNLTPSEKFLGVGIILALIAGGYEYAVRADIFSLVLGIASLICITVVALSHYVLQPRRPRSVRYGNVTITPIRRDPASWFRTQWNLFKLKLQYRRKNPGR</sequence>
<reference evidence="4" key="1">
    <citation type="submission" date="2018-12" db="EMBL/GenBank/DDBJ databases">
        <title>Tengunoibacter tsumagoiensis gen. nov., sp. nov., Dictyobacter kobayashii sp. nov., D. alpinus sp. nov., and D. joshuensis sp. nov. and description of Dictyobacteraceae fam. nov. within the order Ktedonobacterales isolated from Tengu-no-mugimeshi.</title>
        <authorList>
            <person name="Wang C.M."/>
            <person name="Zheng Y."/>
            <person name="Sakai Y."/>
            <person name="Toyoda A."/>
            <person name="Minakuchi Y."/>
            <person name="Abe K."/>
            <person name="Yokota A."/>
            <person name="Yabe S."/>
        </authorList>
    </citation>
    <scope>NUCLEOTIDE SEQUENCE [LARGE SCALE GENOMIC DNA]</scope>
    <source>
        <strain evidence="4">Uno3</strain>
    </source>
</reference>
<accession>A0A401ZYM0</accession>
<evidence type="ECO:0000313" key="4">
    <source>
        <dbReference type="Proteomes" id="UP000287352"/>
    </source>
</evidence>
<proteinExistence type="predicted"/>
<organism evidence="3 4">
    <name type="scientific">Tengunoibacter tsumagoiensis</name>
    <dbReference type="NCBI Taxonomy" id="2014871"/>
    <lineage>
        <taxon>Bacteria</taxon>
        <taxon>Bacillati</taxon>
        <taxon>Chloroflexota</taxon>
        <taxon>Ktedonobacteria</taxon>
        <taxon>Ktedonobacterales</taxon>
        <taxon>Dictyobacteraceae</taxon>
        <taxon>Tengunoibacter</taxon>
    </lineage>
</organism>
<keyword evidence="2" id="KW-0472">Membrane</keyword>
<dbReference type="EMBL" id="BIFR01000001">
    <property type="protein sequence ID" value="GCE11930.1"/>
    <property type="molecule type" value="Genomic_DNA"/>
</dbReference>
<name>A0A401ZYM0_9CHLR</name>
<dbReference type="RefSeq" id="WP_126579602.1">
    <property type="nucleotide sequence ID" value="NZ_BIFR01000001.1"/>
</dbReference>
<feature type="transmembrane region" description="Helical" evidence="2">
    <location>
        <begin position="60"/>
        <end position="77"/>
    </location>
</feature>
<evidence type="ECO:0000256" key="2">
    <source>
        <dbReference type="SAM" id="Phobius"/>
    </source>
</evidence>
<keyword evidence="4" id="KW-1185">Reference proteome</keyword>
<keyword evidence="2" id="KW-1133">Transmembrane helix</keyword>
<protein>
    <submittedName>
        <fullName evidence="3">Uncharacterized protein</fullName>
    </submittedName>
</protein>
<dbReference type="OrthoDB" id="162168at2"/>
<feature type="transmembrane region" description="Helical" evidence="2">
    <location>
        <begin position="83"/>
        <end position="105"/>
    </location>
</feature>
<comment type="caution">
    <text evidence="3">The sequence shown here is derived from an EMBL/GenBank/DDBJ whole genome shotgun (WGS) entry which is preliminary data.</text>
</comment>
<dbReference type="AlphaFoldDB" id="A0A401ZYM0"/>
<feature type="region of interest" description="Disordered" evidence="1">
    <location>
        <begin position="16"/>
        <end position="40"/>
    </location>
</feature>
<keyword evidence="2" id="KW-0812">Transmembrane</keyword>